<dbReference type="PROSITE" id="PS51900">
    <property type="entry name" value="CB"/>
    <property type="match status" value="1"/>
</dbReference>
<accession>A0A2A5IKQ0</accession>
<gene>
    <name evidence="7" type="ORF">CEY02_19780</name>
</gene>
<dbReference type="InterPro" id="IPR002104">
    <property type="entry name" value="Integrase_catalytic"/>
</dbReference>
<evidence type="ECO:0000256" key="2">
    <source>
        <dbReference type="ARBA" id="ARBA00023125"/>
    </source>
</evidence>
<dbReference type="SUPFAM" id="SSF56349">
    <property type="entry name" value="DNA breaking-rejoining enzymes"/>
    <property type="match status" value="1"/>
</dbReference>
<dbReference type="AlphaFoldDB" id="A0A2A5IKQ0"/>
<dbReference type="InterPro" id="IPR050090">
    <property type="entry name" value="Tyrosine_recombinase_XerCD"/>
</dbReference>
<evidence type="ECO:0000313" key="7">
    <source>
        <dbReference type="EMBL" id="PCK17676.1"/>
    </source>
</evidence>
<reference evidence="7 8" key="1">
    <citation type="submission" date="2017-06" db="EMBL/GenBank/DDBJ databases">
        <title>Draft Genome Sequence of Bacillus sp Strain 36R Isolated from saline sediment at Atanasia, Sonora, Mexico.</title>
        <authorList>
            <person name="Sanchez Diaz R."/>
            <person name="Quiroz Macias M.E."/>
            <person name="Ibarra Gamez J.C."/>
            <person name="Enciso Ibarra J."/>
            <person name="Gomez Gil B."/>
            <person name="Galaviz Silva L."/>
        </authorList>
    </citation>
    <scope>NUCLEOTIDE SEQUENCE [LARGE SCALE GENOMIC DNA]</scope>
    <source>
        <strain evidence="7 8">36R_ATNSAL</strain>
    </source>
</reference>
<evidence type="ECO:0000256" key="4">
    <source>
        <dbReference type="PROSITE-ProRule" id="PRU01248"/>
    </source>
</evidence>
<protein>
    <submittedName>
        <fullName evidence="7">Recombinase</fullName>
    </submittedName>
</protein>
<evidence type="ECO:0000256" key="3">
    <source>
        <dbReference type="ARBA" id="ARBA00023172"/>
    </source>
</evidence>
<dbReference type="InterPro" id="IPR044068">
    <property type="entry name" value="CB"/>
</dbReference>
<dbReference type="InterPro" id="IPR011010">
    <property type="entry name" value="DNA_brk_join_enz"/>
</dbReference>
<dbReference type="Gene3D" id="1.10.443.10">
    <property type="entry name" value="Intergrase catalytic core"/>
    <property type="match status" value="1"/>
</dbReference>
<comment type="caution">
    <text evidence="7">The sequence shown here is derived from an EMBL/GenBank/DDBJ whole genome shotgun (WGS) entry which is preliminary data.</text>
</comment>
<dbReference type="Proteomes" id="UP000228754">
    <property type="component" value="Unassembled WGS sequence"/>
</dbReference>
<evidence type="ECO:0000313" key="8">
    <source>
        <dbReference type="Proteomes" id="UP000228754"/>
    </source>
</evidence>
<evidence type="ECO:0000259" key="5">
    <source>
        <dbReference type="PROSITE" id="PS51898"/>
    </source>
</evidence>
<keyword evidence="2 4" id="KW-0238">DNA-binding</keyword>
<evidence type="ECO:0000259" key="6">
    <source>
        <dbReference type="PROSITE" id="PS51900"/>
    </source>
</evidence>
<dbReference type="InterPro" id="IPR013762">
    <property type="entry name" value="Integrase-like_cat_sf"/>
</dbReference>
<sequence length="333" mass="39336">MSKEIEQNMLRKRAQKLPEVTDDMWSQVDQEHQDLVSEFLDANSFRDKTKKQYYSTLRQFFWWVHTSLNGKKLYKITKRDFIRYQSFLKNRGMSSSGIALKKASVSSLNNYLENVVAEDDPNYKTFRNFTRGLPAIPKTVTYEKVKVTYDDYKLMMDTLEEDENYLGMAWLATAFNVGGRRAELIQFKTELLDYPINEDQSYVMSHKVFGKGKGEGKVLEYMVNLEALKYMKMWHDKRGYDHEYIFTTQYGGEPKQISESWADYFCSDVLSDILGRRINPHLFKASCITYLLEVKKIKLELVSKYIAHHEDVSTTIKHYDLRNFEEEKNQIFV</sequence>
<comment type="similarity">
    <text evidence="1">Belongs to the 'phage' integrase family.</text>
</comment>
<proteinExistence type="inferred from homology"/>
<dbReference type="Gene3D" id="1.10.150.130">
    <property type="match status" value="1"/>
</dbReference>
<dbReference type="OrthoDB" id="9801717at2"/>
<organism evidence="7 8">
    <name type="scientific">Bacillus pumilus</name>
    <name type="common">Bacillus mesentericus</name>
    <dbReference type="NCBI Taxonomy" id="1408"/>
    <lineage>
        <taxon>Bacteria</taxon>
        <taxon>Bacillati</taxon>
        <taxon>Bacillota</taxon>
        <taxon>Bacilli</taxon>
        <taxon>Bacillales</taxon>
        <taxon>Bacillaceae</taxon>
        <taxon>Bacillus</taxon>
    </lineage>
</organism>
<dbReference type="EMBL" id="NKHG01000135">
    <property type="protein sequence ID" value="PCK17676.1"/>
    <property type="molecule type" value="Genomic_DNA"/>
</dbReference>
<dbReference type="CDD" id="cd00397">
    <property type="entry name" value="DNA_BRE_C"/>
    <property type="match status" value="1"/>
</dbReference>
<dbReference type="InterPro" id="IPR010998">
    <property type="entry name" value="Integrase_recombinase_N"/>
</dbReference>
<dbReference type="GO" id="GO:0003677">
    <property type="term" value="F:DNA binding"/>
    <property type="evidence" value="ECO:0007669"/>
    <property type="project" value="UniProtKB-UniRule"/>
</dbReference>
<dbReference type="GO" id="GO:0015074">
    <property type="term" value="P:DNA integration"/>
    <property type="evidence" value="ECO:0007669"/>
    <property type="project" value="InterPro"/>
</dbReference>
<dbReference type="PANTHER" id="PTHR30349">
    <property type="entry name" value="PHAGE INTEGRASE-RELATED"/>
    <property type="match status" value="1"/>
</dbReference>
<evidence type="ECO:0000256" key="1">
    <source>
        <dbReference type="ARBA" id="ARBA00008857"/>
    </source>
</evidence>
<feature type="domain" description="Tyr recombinase" evidence="5">
    <location>
        <begin position="142"/>
        <end position="332"/>
    </location>
</feature>
<dbReference type="PANTHER" id="PTHR30349:SF64">
    <property type="entry name" value="PROPHAGE INTEGRASE INTD-RELATED"/>
    <property type="match status" value="1"/>
</dbReference>
<feature type="domain" description="Core-binding (CB)" evidence="6">
    <location>
        <begin position="30"/>
        <end position="113"/>
    </location>
</feature>
<name>A0A2A5IKQ0_BACPU</name>
<dbReference type="PROSITE" id="PS51898">
    <property type="entry name" value="TYR_RECOMBINASE"/>
    <property type="match status" value="1"/>
</dbReference>
<dbReference type="GO" id="GO:0006310">
    <property type="term" value="P:DNA recombination"/>
    <property type="evidence" value="ECO:0007669"/>
    <property type="project" value="UniProtKB-KW"/>
</dbReference>
<keyword evidence="3" id="KW-0233">DNA recombination</keyword>